<gene>
    <name evidence="3" type="ORF">AV274_1759</name>
</gene>
<keyword evidence="2" id="KW-1133">Transmembrane helix</keyword>
<dbReference type="EMBL" id="LXWW01000076">
    <property type="protein sequence ID" value="OAO16512.1"/>
    <property type="molecule type" value="Genomic_DNA"/>
</dbReference>
<feature type="region of interest" description="Disordered" evidence="1">
    <location>
        <begin position="1"/>
        <end position="47"/>
    </location>
</feature>
<name>A0A196SJZ6_BLAHN</name>
<dbReference type="AlphaFoldDB" id="A0A196SJZ6"/>
<organism evidence="3 4">
    <name type="scientific">Blastocystis sp. subtype 1 (strain ATCC 50177 / NandII)</name>
    <dbReference type="NCBI Taxonomy" id="478820"/>
    <lineage>
        <taxon>Eukaryota</taxon>
        <taxon>Sar</taxon>
        <taxon>Stramenopiles</taxon>
        <taxon>Bigyra</taxon>
        <taxon>Opalozoa</taxon>
        <taxon>Opalinata</taxon>
        <taxon>Blastocystidae</taxon>
        <taxon>Blastocystis</taxon>
    </lineage>
</organism>
<keyword evidence="2" id="KW-0472">Membrane</keyword>
<evidence type="ECO:0000313" key="3">
    <source>
        <dbReference type="EMBL" id="OAO16512.1"/>
    </source>
</evidence>
<keyword evidence="4" id="KW-1185">Reference proteome</keyword>
<sequence>MQEVQIPADIRYRGTESTPKESENTEKTQETEPVPKEVSHARPQKKERYNVEKDPKYRCLFISLKLIIVVLSLISFAIIYFNWIAPLFVSQDEKLGYLKERLIENFCGTEECTPESWEAINKILEKARRGE</sequence>
<evidence type="ECO:0000256" key="2">
    <source>
        <dbReference type="SAM" id="Phobius"/>
    </source>
</evidence>
<feature type="compositionally biased region" description="Basic and acidic residues" evidence="1">
    <location>
        <begin position="10"/>
        <end position="47"/>
    </location>
</feature>
<reference evidence="3 4" key="1">
    <citation type="submission" date="2016-05" db="EMBL/GenBank/DDBJ databases">
        <title>Nuclear genome of Blastocystis sp. subtype 1 NandII.</title>
        <authorList>
            <person name="Gentekaki E."/>
            <person name="Curtis B."/>
            <person name="Stairs C."/>
            <person name="Eme L."/>
            <person name="Herman E."/>
            <person name="Klimes V."/>
            <person name="Arias M.C."/>
            <person name="Elias M."/>
            <person name="Hilliou F."/>
            <person name="Klute M."/>
            <person name="Malik S.-B."/>
            <person name="Pightling A."/>
            <person name="Rachubinski R."/>
            <person name="Salas D."/>
            <person name="Schlacht A."/>
            <person name="Suga H."/>
            <person name="Archibald J."/>
            <person name="Ball S.G."/>
            <person name="Clark G."/>
            <person name="Dacks J."/>
            <person name="Van Der Giezen M."/>
            <person name="Tsaousis A."/>
            <person name="Roger A."/>
        </authorList>
    </citation>
    <scope>NUCLEOTIDE SEQUENCE [LARGE SCALE GENOMIC DNA]</scope>
    <source>
        <strain evidence="4">ATCC 50177 / NandII</strain>
    </source>
</reference>
<keyword evidence="2" id="KW-0812">Transmembrane</keyword>
<comment type="caution">
    <text evidence="3">The sequence shown here is derived from an EMBL/GenBank/DDBJ whole genome shotgun (WGS) entry which is preliminary data.</text>
</comment>
<evidence type="ECO:0000256" key="1">
    <source>
        <dbReference type="SAM" id="MobiDB-lite"/>
    </source>
</evidence>
<feature type="transmembrane region" description="Helical" evidence="2">
    <location>
        <begin position="66"/>
        <end position="89"/>
    </location>
</feature>
<protein>
    <submittedName>
        <fullName evidence="3">Uncharacterized protein</fullName>
    </submittedName>
</protein>
<evidence type="ECO:0000313" key="4">
    <source>
        <dbReference type="Proteomes" id="UP000078348"/>
    </source>
</evidence>
<accession>A0A196SJZ6</accession>
<proteinExistence type="predicted"/>
<dbReference type="Proteomes" id="UP000078348">
    <property type="component" value="Unassembled WGS sequence"/>
</dbReference>